<dbReference type="AlphaFoldDB" id="A0A7Y7III1"/>
<evidence type="ECO:0000313" key="3">
    <source>
        <dbReference type="Proteomes" id="UP000543556"/>
    </source>
</evidence>
<comment type="caution">
    <text evidence="2">The sequence shown here is derived from an EMBL/GenBank/DDBJ whole genome shotgun (WGS) entry which is preliminary data.</text>
</comment>
<dbReference type="EMBL" id="JAAMFM010000024">
    <property type="protein sequence ID" value="NVM96081.1"/>
    <property type="molecule type" value="Genomic_DNA"/>
</dbReference>
<dbReference type="Proteomes" id="UP000543556">
    <property type="component" value="Unassembled WGS sequence"/>
</dbReference>
<dbReference type="InterPro" id="IPR007421">
    <property type="entry name" value="Schlafen_AlbA_2_dom"/>
</dbReference>
<keyword evidence="2" id="KW-0547">Nucleotide-binding</keyword>
<reference evidence="2 3" key="1">
    <citation type="submission" date="2020-02" db="EMBL/GenBank/DDBJ databases">
        <title>Genome sequence of strain AETb3-4.</title>
        <authorList>
            <person name="Gao J."/>
            <person name="Zhang X."/>
        </authorList>
    </citation>
    <scope>NUCLEOTIDE SEQUENCE [LARGE SCALE GENOMIC DNA]</scope>
    <source>
        <strain evidence="2 3">AETb3-4</strain>
    </source>
</reference>
<protein>
    <submittedName>
        <fullName evidence="2">ATP-binding protein</fullName>
    </submittedName>
</protein>
<dbReference type="RefSeq" id="WP_176635803.1">
    <property type="nucleotide sequence ID" value="NZ_JAAMFM010000024.1"/>
</dbReference>
<keyword evidence="2" id="KW-0067">ATP-binding</keyword>
<gene>
    <name evidence="2" type="ORF">G6034_14445</name>
</gene>
<dbReference type="Gene3D" id="3.30.950.30">
    <property type="entry name" value="Schlafen, AAA domain"/>
    <property type="match status" value="1"/>
</dbReference>
<accession>A0A7Y7III1</accession>
<dbReference type="InterPro" id="IPR038461">
    <property type="entry name" value="Schlafen_AlbA_2_dom_sf"/>
</dbReference>
<evidence type="ECO:0000259" key="1">
    <source>
        <dbReference type="Pfam" id="PF04326"/>
    </source>
</evidence>
<name>A0A7Y7III1_9MICC</name>
<sequence length="412" mass="45263">MTFNALHKALGLEPRPLDFSMINDAVERQVAESPDLDWKRCLPMDTQKPDWKNEFAKDVAAMANSGGGVIVFGVEEEKAVASRIVSTGGISDAQERTLRSIAFSAIHPPVLGARFTPVTDGTDTVVVLHVPASPDAPHLIYKGDYFAAPLRDGSRTDWMKEKLLENAYRLRLDGRSQRTAELERLLEYSGGSASERVWMVAAALPLNPRPAGLGALSVELAREIFKSARKRRFVFAERGSWSPFDSIDGLNPRPGLRRWVDRTQAHLLPSTSKREVTAEVHHNGAVTLAGSVGGFLSREESDSSHVHPSDLEGFVADFMALASSTAREAGLDGTYQIAVSLKWDGAAPMYIRIPDQSGYLLDTTYGTPIRRFENIYSEFDSGSSDETLLETVRQTALDVVNQGGAQYLREIN</sequence>
<evidence type="ECO:0000313" key="2">
    <source>
        <dbReference type="EMBL" id="NVM96081.1"/>
    </source>
</evidence>
<feature type="domain" description="Schlafen AlbA-2" evidence="1">
    <location>
        <begin position="32"/>
        <end position="146"/>
    </location>
</feature>
<organism evidence="2 3">
    <name type="scientific">Arthrobacter wenxiniae</name>
    <dbReference type="NCBI Taxonomy" id="2713570"/>
    <lineage>
        <taxon>Bacteria</taxon>
        <taxon>Bacillati</taxon>
        <taxon>Actinomycetota</taxon>
        <taxon>Actinomycetes</taxon>
        <taxon>Micrococcales</taxon>
        <taxon>Micrococcaceae</taxon>
        <taxon>Arthrobacter</taxon>
    </lineage>
</organism>
<keyword evidence="3" id="KW-1185">Reference proteome</keyword>
<dbReference type="GO" id="GO:0005524">
    <property type="term" value="F:ATP binding"/>
    <property type="evidence" value="ECO:0007669"/>
    <property type="project" value="UniProtKB-KW"/>
</dbReference>
<dbReference type="Pfam" id="PF04326">
    <property type="entry name" value="SLFN_AlbA_2"/>
    <property type="match status" value="1"/>
</dbReference>
<proteinExistence type="predicted"/>